<dbReference type="OMA" id="ECARIGT"/>
<dbReference type="OrthoDB" id="3543113at2759"/>
<dbReference type="Gene3D" id="3.80.10.10">
    <property type="entry name" value="Ribonuclease Inhibitor"/>
    <property type="match status" value="1"/>
</dbReference>
<name>A0A0D2MIL0_HYPSF</name>
<keyword evidence="2" id="KW-1185">Reference proteome</keyword>
<organism evidence="1 2">
    <name type="scientific">Hypholoma sublateritium (strain FD-334 SS-4)</name>
    <dbReference type="NCBI Taxonomy" id="945553"/>
    <lineage>
        <taxon>Eukaryota</taxon>
        <taxon>Fungi</taxon>
        <taxon>Dikarya</taxon>
        <taxon>Basidiomycota</taxon>
        <taxon>Agaricomycotina</taxon>
        <taxon>Agaricomycetes</taxon>
        <taxon>Agaricomycetidae</taxon>
        <taxon>Agaricales</taxon>
        <taxon>Agaricineae</taxon>
        <taxon>Strophariaceae</taxon>
        <taxon>Hypholoma</taxon>
    </lineage>
</organism>
<protein>
    <recommendedName>
        <fullName evidence="3">F-box domain-containing protein</fullName>
    </recommendedName>
</protein>
<proteinExistence type="predicted"/>
<dbReference type="InterPro" id="IPR032675">
    <property type="entry name" value="LRR_dom_sf"/>
</dbReference>
<dbReference type="Proteomes" id="UP000054270">
    <property type="component" value="Unassembled WGS sequence"/>
</dbReference>
<evidence type="ECO:0000313" key="1">
    <source>
        <dbReference type="EMBL" id="KJA23498.1"/>
    </source>
</evidence>
<accession>A0A0D2MIL0</accession>
<evidence type="ECO:0008006" key="3">
    <source>
        <dbReference type="Google" id="ProtNLM"/>
    </source>
</evidence>
<dbReference type="AlphaFoldDB" id="A0A0D2MIL0"/>
<sequence>MEPVQAHPAASKLFQNEDLIPIILSFLDPEAFYGNGIWDMEPSTRKDLRSAALACKSFFQPAISLLWRKLDSLMPILKLISSFVTEDDIIYTMGSTTIMPEDQQLLNLYSMHVRYLCLANFDKIIRGHVLHRLSHLTPPLLPNLQSIYIPNLDRSMDYRGHETTDVVVLSLVRTLTTLSISGIDVVKEEDVASYLSILDEKKALLQDVHLGGFLTHDTLTLLNRFSNIKFLDLNLKGVDFGSTVILAWSSLPFLTHLTIHLDSDSDYELELGRNAAGNAPNFQALQRLQFGGLPAEALKFFQSIGISETLSCIALDISSESAPSWAADFAFVQSATLSDCITECARIGTSLTRLDLRVAPANEFTTLSDPILSEKSILALSSGCRKLRHISIIGAILLAANDYTIDRVCANGDWKHLRFLRLPDGVNNMSLSLSSLNTLAINCPDLEDLKMSVDFRKTNHELLDNERNMGLRSPHGLQRLCLGKHKSDAPGVDNVVDITTMEMIIGISRFIEYLFPNLNLETITFASTSPVDQKWWKSVSSLMSVYRTVRQETLSDFRRSESEAMEI</sequence>
<gene>
    <name evidence="1" type="ORF">HYPSUDRAFT_215086</name>
</gene>
<dbReference type="EMBL" id="KN817542">
    <property type="protein sequence ID" value="KJA23498.1"/>
    <property type="molecule type" value="Genomic_DNA"/>
</dbReference>
<evidence type="ECO:0000313" key="2">
    <source>
        <dbReference type="Proteomes" id="UP000054270"/>
    </source>
</evidence>
<reference evidence="2" key="1">
    <citation type="submission" date="2014-04" db="EMBL/GenBank/DDBJ databases">
        <title>Evolutionary Origins and Diversification of the Mycorrhizal Mutualists.</title>
        <authorList>
            <consortium name="DOE Joint Genome Institute"/>
            <consortium name="Mycorrhizal Genomics Consortium"/>
            <person name="Kohler A."/>
            <person name="Kuo A."/>
            <person name="Nagy L.G."/>
            <person name="Floudas D."/>
            <person name="Copeland A."/>
            <person name="Barry K.W."/>
            <person name="Cichocki N."/>
            <person name="Veneault-Fourrey C."/>
            <person name="LaButti K."/>
            <person name="Lindquist E.A."/>
            <person name="Lipzen A."/>
            <person name="Lundell T."/>
            <person name="Morin E."/>
            <person name="Murat C."/>
            <person name="Riley R."/>
            <person name="Ohm R."/>
            <person name="Sun H."/>
            <person name="Tunlid A."/>
            <person name="Henrissat B."/>
            <person name="Grigoriev I.V."/>
            <person name="Hibbett D.S."/>
            <person name="Martin F."/>
        </authorList>
    </citation>
    <scope>NUCLEOTIDE SEQUENCE [LARGE SCALE GENOMIC DNA]</scope>
    <source>
        <strain evidence="2">FD-334 SS-4</strain>
    </source>
</reference>